<dbReference type="PANTHER" id="PTHR30605:SF0">
    <property type="entry name" value="ANHYDRO-N-ACETYLMURAMIC ACID KINASE"/>
    <property type="match status" value="1"/>
</dbReference>
<comment type="similarity">
    <text evidence="1">Belongs to the anhydro-N-acetylmuramic acid kinase family.</text>
</comment>
<dbReference type="Proteomes" id="UP000619761">
    <property type="component" value="Unassembled WGS sequence"/>
</dbReference>
<feature type="binding site" evidence="1">
    <location>
        <begin position="12"/>
        <end position="19"/>
    </location>
    <ligand>
        <name>ATP</name>
        <dbReference type="ChEBI" id="CHEBI:30616"/>
    </ligand>
</feature>
<comment type="pathway">
    <text evidence="1">Amino-sugar metabolism; 1,6-anhydro-N-acetylmuramate degradation.</text>
</comment>
<protein>
    <recommendedName>
        <fullName evidence="1">Anhydro-N-acetylmuramic acid kinase</fullName>
        <ecNumber evidence="1">2.7.1.170</ecNumber>
    </recommendedName>
    <alternativeName>
        <fullName evidence="1">AnhMurNAc kinase</fullName>
    </alternativeName>
</protein>
<dbReference type="NCBIfam" id="NF007148">
    <property type="entry name" value="PRK09585.3-2"/>
    <property type="match status" value="1"/>
</dbReference>
<comment type="caution">
    <text evidence="2">The sequence shown here is derived from an EMBL/GenBank/DDBJ whole genome shotgun (WGS) entry which is preliminary data.</text>
</comment>
<dbReference type="Pfam" id="PF03702">
    <property type="entry name" value="AnmK"/>
    <property type="match status" value="1"/>
</dbReference>
<dbReference type="EC" id="2.7.1.170" evidence="1"/>
<keyword evidence="1" id="KW-0067">ATP-binding</keyword>
<comment type="pathway">
    <text evidence="1">Cell wall biogenesis; peptidoglycan recycling.</text>
</comment>
<dbReference type="NCBIfam" id="NF007139">
    <property type="entry name" value="PRK09585.1-3"/>
    <property type="match status" value="1"/>
</dbReference>
<dbReference type="Gene3D" id="3.30.420.40">
    <property type="match status" value="2"/>
</dbReference>
<evidence type="ECO:0000313" key="2">
    <source>
        <dbReference type="EMBL" id="GGY81193.1"/>
    </source>
</evidence>
<accession>A0ABQ3B6T4</accession>
<organism evidence="2 3">
    <name type="scientific">Cellvibrio zantedeschiae</name>
    <dbReference type="NCBI Taxonomy" id="1237077"/>
    <lineage>
        <taxon>Bacteria</taxon>
        <taxon>Pseudomonadati</taxon>
        <taxon>Pseudomonadota</taxon>
        <taxon>Gammaproteobacteria</taxon>
        <taxon>Cellvibrionales</taxon>
        <taxon>Cellvibrionaceae</taxon>
        <taxon>Cellvibrio</taxon>
    </lineage>
</organism>
<dbReference type="PANTHER" id="PTHR30605">
    <property type="entry name" value="ANHYDRO-N-ACETYLMURAMIC ACID KINASE"/>
    <property type="match status" value="1"/>
</dbReference>
<evidence type="ECO:0000256" key="1">
    <source>
        <dbReference type="HAMAP-Rule" id="MF_01270"/>
    </source>
</evidence>
<sequence>MSTEYYLGLMSGTSADAVDLALVDFANNQVQLAATHSLPLPSDIRQQIHHLGNPADNEIDRMGELDRQLGEIFADSINQLLSTTGISPNQILAIGSHGQTIRHRPPGTVKYPFTLQIGDPNTIAERTGITTVADFRRRDMAAGGQGAPLVPAFHQAIFQKPNIDRAVVNIGGMANITWLPRSGKTLGFDTGPGNVLMDAWILKNLGKSYDANGDWAASGQVNKELLEDFLAHPFFAQTPPKSTGREAFNLAWLDNRLAQKTLSPADIQATLLALTAESIAKDIKHLTTSACEVFICGGGAYNLKLMAELAQRLPQATVASTAALGIAPQWIEAMAFAWLAYQTMNRKHGNLSAVTGAKREVVLGGVYFA</sequence>
<dbReference type="GO" id="GO:0016301">
    <property type="term" value="F:kinase activity"/>
    <property type="evidence" value="ECO:0007669"/>
    <property type="project" value="UniProtKB-KW"/>
</dbReference>
<keyword evidence="1" id="KW-0119">Carbohydrate metabolism</keyword>
<keyword evidence="3" id="KW-1185">Reference proteome</keyword>
<dbReference type="CDD" id="cd24050">
    <property type="entry name" value="ASKHA_NBD_ANMK"/>
    <property type="match status" value="1"/>
</dbReference>
<keyword evidence="1 2" id="KW-0418">Kinase</keyword>
<gene>
    <name evidence="1 2" type="primary">anmK</name>
    <name evidence="2" type="ORF">GCM10011613_27810</name>
</gene>
<dbReference type="SUPFAM" id="SSF53067">
    <property type="entry name" value="Actin-like ATPase domain"/>
    <property type="match status" value="1"/>
</dbReference>
<dbReference type="EMBL" id="BMYZ01000002">
    <property type="protein sequence ID" value="GGY81193.1"/>
    <property type="molecule type" value="Genomic_DNA"/>
</dbReference>
<dbReference type="HAMAP" id="MF_01270">
    <property type="entry name" value="AnhMurNAc_kinase"/>
    <property type="match status" value="1"/>
</dbReference>
<reference evidence="3" key="1">
    <citation type="journal article" date="2019" name="Int. J. Syst. Evol. Microbiol.">
        <title>The Global Catalogue of Microorganisms (GCM) 10K type strain sequencing project: providing services to taxonomists for standard genome sequencing and annotation.</title>
        <authorList>
            <consortium name="The Broad Institute Genomics Platform"/>
            <consortium name="The Broad Institute Genome Sequencing Center for Infectious Disease"/>
            <person name="Wu L."/>
            <person name="Ma J."/>
        </authorList>
    </citation>
    <scope>NUCLEOTIDE SEQUENCE [LARGE SCALE GENOMIC DNA]</scope>
    <source>
        <strain evidence="3">KCTC 32239</strain>
    </source>
</reference>
<dbReference type="InterPro" id="IPR043129">
    <property type="entry name" value="ATPase_NBD"/>
</dbReference>
<comment type="catalytic activity">
    <reaction evidence="1">
        <text>1,6-anhydro-N-acetyl-beta-muramate + ATP + H2O = N-acetyl-D-muramate 6-phosphate + ADP + H(+)</text>
        <dbReference type="Rhea" id="RHEA:24952"/>
        <dbReference type="ChEBI" id="CHEBI:15377"/>
        <dbReference type="ChEBI" id="CHEBI:15378"/>
        <dbReference type="ChEBI" id="CHEBI:30616"/>
        <dbReference type="ChEBI" id="CHEBI:58690"/>
        <dbReference type="ChEBI" id="CHEBI:58722"/>
        <dbReference type="ChEBI" id="CHEBI:456216"/>
        <dbReference type="EC" id="2.7.1.170"/>
    </reaction>
</comment>
<keyword evidence="1" id="KW-0547">Nucleotide-binding</keyword>
<keyword evidence="1" id="KW-0808">Transferase</keyword>
<evidence type="ECO:0000313" key="3">
    <source>
        <dbReference type="Proteomes" id="UP000619761"/>
    </source>
</evidence>
<dbReference type="RefSeq" id="WP_189419596.1">
    <property type="nucleotide sequence ID" value="NZ_BMYZ01000002.1"/>
</dbReference>
<proteinExistence type="inferred from homology"/>
<dbReference type="InterPro" id="IPR005338">
    <property type="entry name" value="Anhydro_N_Ac-Mur_kinase"/>
</dbReference>
<comment type="function">
    <text evidence="1">Catalyzes the specific phosphorylation of 1,6-anhydro-N-acetylmuramic acid (anhMurNAc) with the simultaneous cleavage of the 1,6-anhydro ring, generating MurNAc-6-P. Is required for the utilization of anhMurNAc either imported from the medium or derived from its own cell wall murein, and thus plays a role in cell wall recycling.</text>
</comment>
<name>A0ABQ3B6T4_9GAMM</name>